<accession>A0A642V689</accession>
<keyword evidence="4" id="KW-0337">GPI-anchor biosynthesis</keyword>
<name>A0A642V689_9ASCO</name>
<dbReference type="InterPro" id="IPR009450">
    <property type="entry name" value="Plno_GlcNAc_GPI2"/>
</dbReference>
<evidence type="ECO:0000256" key="5">
    <source>
        <dbReference type="ARBA" id="ARBA00022692"/>
    </source>
</evidence>
<feature type="transmembrane region" description="Helical" evidence="8">
    <location>
        <begin position="243"/>
        <end position="264"/>
    </location>
</feature>
<comment type="caution">
    <text evidence="9">The sequence shown here is derived from an EMBL/GenBank/DDBJ whole genome shotgun (WGS) entry which is preliminary data.</text>
</comment>
<evidence type="ECO:0000256" key="8">
    <source>
        <dbReference type="SAM" id="Phobius"/>
    </source>
</evidence>
<comment type="subcellular location">
    <subcellularLocation>
        <location evidence="1">Membrane</location>
        <topology evidence="1">Multi-pass membrane protein</topology>
    </subcellularLocation>
</comment>
<gene>
    <name evidence="9" type="ORF">TRICI_002586</name>
</gene>
<feature type="transmembrane region" description="Helical" evidence="8">
    <location>
        <begin position="188"/>
        <end position="211"/>
    </location>
</feature>
<evidence type="ECO:0000256" key="4">
    <source>
        <dbReference type="ARBA" id="ARBA00022502"/>
    </source>
</evidence>
<proteinExistence type="inferred from homology"/>
<organism evidence="9 10">
    <name type="scientific">Trichomonascus ciferrii</name>
    <dbReference type="NCBI Taxonomy" id="44093"/>
    <lineage>
        <taxon>Eukaryota</taxon>
        <taxon>Fungi</taxon>
        <taxon>Dikarya</taxon>
        <taxon>Ascomycota</taxon>
        <taxon>Saccharomycotina</taxon>
        <taxon>Dipodascomycetes</taxon>
        <taxon>Dipodascales</taxon>
        <taxon>Trichomonascaceae</taxon>
        <taxon>Trichomonascus</taxon>
        <taxon>Trichomonascus ciferrii complex</taxon>
    </lineage>
</organism>
<evidence type="ECO:0008006" key="11">
    <source>
        <dbReference type="Google" id="ProtNLM"/>
    </source>
</evidence>
<dbReference type="Proteomes" id="UP000761534">
    <property type="component" value="Unassembled WGS sequence"/>
</dbReference>
<dbReference type="OrthoDB" id="196709at2759"/>
<sequence length="287" mass="32223">MNEVEEKPWRKLLWVKQPYPDNYVDVSFLSQLKRNTNVRPYSYWTLTADSSVILLHLTSVALFGETFVGIYNRGWNPGWIVSCSTVLTVAGVVVWDLLNPKGRHDRATTLKSSFLILFTILALSPVLKSLTQSTSSDSIWSLACWLCFANICFHDYSFVPRKEFGPMLSTNLALSAAIVLASRLPTTLSVFCFVLFSIQLFGVFPSFALWVRMTYSKCHWVLLISMIFITDLGLVLLGGGAALVAWVSIQILVCFGLPGWLLALQKYKNEIQGPWDPAKPVLKSQSK</sequence>
<comment type="pathway">
    <text evidence="2">Glycolipid biosynthesis; glycosylphosphatidylinositol-anchor biosynthesis.</text>
</comment>
<evidence type="ECO:0000256" key="3">
    <source>
        <dbReference type="ARBA" id="ARBA00008321"/>
    </source>
</evidence>
<evidence type="ECO:0000256" key="2">
    <source>
        <dbReference type="ARBA" id="ARBA00004687"/>
    </source>
</evidence>
<evidence type="ECO:0000256" key="7">
    <source>
        <dbReference type="ARBA" id="ARBA00023136"/>
    </source>
</evidence>
<dbReference type="PANTHER" id="PTHR12982">
    <property type="entry name" value="PHOSPHATIDYLINOSITOL GLYCAN, CLASS C"/>
    <property type="match status" value="1"/>
</dbReference>
<dbReference type="PIRSF" id="PIRSF016104">
    <property type="entry name" value="GPI2"/>
    <property type="match status" value="1"/>
</dbReference>
<feature type="transmembrane region" description="Helical" evidence="8">
    <location>
        <begin position="79"/>
        <end position="98"/>
    </location>
</feature>
<evidence type="ECO:0000313" key="9">
    <source>
        <dbReference type="EMBL" id="KAA8915229.1"/>
    </source>
</evidence>
<dbReference type="GO" id="GO:0000506">
    <property type="term" value="C:glycosylphosphatidylinositol-N-acetylglucosaminyltransferase (GPI-GnT) complex"/>
    <property type="evidence" value="ECO:0007669"/>
    <property type="project" value="TreeGrafter"/>
</dbReference>
<feature type="transmembrane region" description="Helical" evidence="8">
    <location>
        <begin position="218"/>
        <end position="237"/>
    </location>
</feature>
<dbReference type="EMBL" id="SWFS01000179">
    <property type="protein sequence ID" value="KAA8915229.1"/>
    <property type="molecule type" value="Genomic_DNA"/>
</dbReference>
<keyword evidence="10" id="KW-1185">Reference proteome</keyword>
<dbReference type="AlphaFoldDB" id="A0A642V689"/>
<reference evidence="9" key="1">
    <citation type="journal article" date="2019" name="G3 (Bethesda)">
        <title>Genome Assemblies of Two Rare Opportunistic Yeast Pathogens: Diutina rugosa (syn. Candida rugosa) and Trichomonascus ciferrii (syn. Candida ciferrii).</title>
        <authorList>
            <person name="Mixao V."/>
            <person name="Saus E."/>
            <person name="Hansen A.P."/>
            <person name="Lass-Florl C."/>
            <person name="Gabaldon T."/>
        </authorList>
    </citation>
    <scope>NUCLEOTIDE SEQUENCE</scope>
    <source>
        <strain evidence="9">CBS 4856</strain>
    </source>
</reference>
<feature type="transmembrane region" description="Helical" evidence="8">
    <location>
        <begin position="41"/>
        <end position="64"/>
    </location>
</feature>
<dbReference type="VEuPathDB" id="FungiDB:TRICI_002586"/>
<dbReference type="GO" id="GO:0006506">
    <property type="term" value="P:GPI anchor biosynthetic process"/>
    <property type="evidence" value="ECO:0007669"/>
    <property type="project" value="UniProtKB-UniPathway"/>
</dbReference>
<protein>
    <recommendedName>
        <fullName evidence="11">Phosphatidylinositol N-acetylglucosaminyltransferase</fullName>
    </recommendedName>
</protein>
<dbReference type="Pfam" id="PF06432">
    <property type="entry name" value="GPI2"/>
    <property type="match status" value="1"/>
</dbReference>
<evidence type="ECO:0000256" key="6">
    <source>
        <dbReference type="ARBA" id="ARBA00022989"/>
    </source>
</evidence>
<feature type="transmembrane region" description="Helical" evidence="8">
    <location>
        <begin position="110"/>
        <end position="127"/>
    </location>
</feature>
<evidence type="ECO:0000256" key="1">
    <source>
        <dbReference type="ARBA" id="ARBA00004141"/>
    </source>
</evidence>
<dbReference type="UniPathway" id="UPA00196"/>
<dbReference type="PANTHER" id="PTHR12982:SF0">
    <property type="entry name" value="PHOSPHATIDYLINOSITOL N-ACETYLGLUCOSAMINYLTRANSFERASE SUBUNIT C"/>
    <property type="match status" value="1"/>
</dbReference>
<keyword evidence="5 8" id="KW-0812">Transmembrane</keyword>
<keyword evidence="7 8" id="KW-0472">Membrane</keyword>
<evidence type="ECO:0000313" key="10">
    <source>
        <dbReference type="Proteomes" id="UP000761534"/>
    </source>
</evidence>
<comment type="similarity">
    <text evidence="3">Belongs to the PIGC family.</text>
</comment>
<keyword evidence="6 8" id="KW-1133">Transmembrane helix</keyword>